<keyword evidence="8 13" id="KW-1133">Transmembrane helix</keyword>
<evidence type="ECO:0000256" key="4">
    <source>
        <dbReference type="ARBA" id="ARBA00022448"/>
    </source>
</evidence>
<evidence type="ECO:0000256" key="5">
    <source>
        <dbReference type="ARBA" id="ARBA00022547"/>
    </source>
</evidence>
<comment type="similarity">
    <text evidence="2 12">Belongs to the ATPase protein 8 family.</text>
</comment>
<evidence type="ECO:0000256" key="1">
    <source>
        <dbReference type="ARBA" id="ARBA00004304"/>
    </source>
</evidence>
<organism evidence="14">
    <name type="scientific">Himalopsyche eos</name>
    <dbReference type="NCBI Taxonomy" id="2904895"/>
    <lineage>
        <taxon>Eukaryota</taxon>
        <taxon>Metazoa</taxon>
        <taxon>Ecdysozoa</taxon>
        <taxon>Arthropoda</taxon>
        <taxon>Hexapoda</taxon>
        <taxon>Insecta</taxon>
        <taxon>Pterygota</taxon>
        <taxon>Neoptera</taxon>
        <taxon>Endopterygota</taxon>
        <taxon>Trichoptera</taxon>
        <taxon>Integripalpia</taxon>
        <taxon>Rhyacophiloidea</taxon>
        <taxon>Rhyacophilidae</taxon>
        <taxon>Himalopsyche</taxon>
    </lineage>
</organism>
<keyword evidence="10 12" id="KW-0496">Mitochondrion</keyword>
<dbReference type="GO" id="GO:0031966">
    <property type="term" value="C:mitochondrial membrane"/>
    <property type="evidence" value="ECO:0007669"/>
    <property type="project" value="UniProtKB-SubCell"/>
</dbReference>
<evidence type="ECO:0000256" key="9">
    <source>
        <dbReference type="ARBA" id="ARBA00023065"/>
    </source>
</evidence>
<evidence type="ECO:0000256" key="12">
    <source>
        <dbReference type="RuleBase" id="RU003661"/>
    </source>
</evidence>
<keyword evidence="9 12" id="KW-0406">Ion transport</keyword>
<dbReference type="GeneID" id="77425634"/>
<dbReference type="GO" id="GO:0015986">
    <property type="term" value="P:proton motive force-driven ATP synthesis"/>
    <property type="evidence" value="ECO:0007669"/>
    <property type="project" value="InterPro"/>
</dbReference>
<dbReference type="RefSeq" id="YP_010586228.1">
    <property type="nucleotide sequence ID" value="NC_069259.1"/>
</dbReference>
<evidence type="ECO:0000256" key="7">
    <source>
        <dbReference type="ARBA" id="ARBA00022781"/>
    </source>
</evidence>
<dbReference type="GO" id="GO:0045259">
    <property type="term" value="C:proton-transporting ATP synthase complex"/>
    <property type="evidence" value="ECO:0007669"/>
    <property type="project" value="UniProtKB-KW"/>
</dbReference>
<evidence type="ECO:0000313" key="14">
    <source>
        <dbReference type="EMBL" id="UZZ43990.1"/>
    </source>
</evidence>
<geneLocation type="mitochondrion" evidence="14"/>
<feature type="transmembrane region" description="Helical" evidence="13">
    <location>
        <begin position="12"/>
        <end position="35"/>
    </location>
</feature>
<dbReference type="AlphaFoldDB" id="A0A9E8LNV6"/>
<dbReference type="EMBL" id="OL678019">
    <property type="protein sequence ID" value="UZZ43990.1"/>
    <property type="molecule type" value="Genomic_DNA"/>
</dbReference>
<keyword evidence="6 12" id="KW-0812">Transmembrane</keyword>
<keyword evidence="11 13" id="KW-0472">Membrane</keyword>
<dbReference type="InterPro" id="IPR001421">
    <property type="entry name" value="ATP8_metazoa"/>
</dbReference>
<evidence type="ECO:0000256" key="8">
    <source>
        <dbReference type="ARBA" id="ARBA00022989"/>
    </source>
</evidence>
<reference evidence="14" key="2">
    <citation type="journal article" date="2022" name="Syst. Entomol.">
        <title>Massive gene rearrangements of mitochondrial genomes and implications for the phylogeny of Trichoptera (Insecta).</title>
        <authorList>
            <person name="Ge X."/>
            <person name="Peng L."/>
            <person name="Vogler A.P."/>
            <person name="Morse J.C."/>
            <person name="Yang L."/>
            <person name="Sun C."/>
            <person name="Wang B."/>
        </authorList>
    </citation>
    <scope>NUCLEOTIDE SEQUENCE</scope>
</reference>
<comment type="subcellular location">
    <subcellularLocation>
        <location evidence="1 12">Mitochondrion membrane</location>
        <topology evidence="1 12">Single-pass membrane protein</topology>
    </subcellularLocation>
</comment>
<protein>
    <recommendedName>
        <fullName evidence="12">ATP synthase complex subunit 8</fullName>
    </recommendedName>
</protein>
<evidence type="ECO:0000256" key="11">
    <source>
        <dbReference type="ARBA" id="ARBA00023136"/>
    </source>
</evidence>
<evidence type="ECO:0000256" key="6">
    <source>
        <dbReference type="ARBA" id="ARBA00022692"/>
    </source>
</evidence>
<dbReference type="CTD" id="4509"/>
<evidence type="ECO:0000256" key="10">
    <source>
        <dbReference type="ARBA" id="ARBA00023128"/>
    </source>
</evidence>
<evidence type="ECO:0000256" key="13">
    <source>
        <dbReference type="SAM" id="Phobius"/>
    </source>
</evidence>
<keyword evidence="7 12" id="KW-0375">Hydrogen ion transport</keyword>
<keyword evidence="5 12" id="KW-0138">CF(0)</keyword>
<sequence length="52" mass="6578">MPQMMPMNWIMLFLFFIIIFIMFNMMNFCLINYNFSNLKSKNIIKFPMNWKW</sequence>
<dbReference type="GO" id="GO:0015078">
    <property type="term" value="F:proton transmembrane transporter activity"/>
    <property type="evidence" value="ECO:0007669"/>
    <property type="project" value="InterPro"/>
</dbReference>
<gene>
    <name evidence="14" type="primary">ATP8</name>
</gene>
<dbReference type="Pfam" id="PF00895">
    <property type="entry name" value="ATP-synt_8"/>
    <property type="match status" value="1"/>
</dbReference>
<reference evidence="14" key="1">
    <citation type="submission" date="2021-11" db="EMBL/GenBank/DDBJ databases">
        <authorList>
            <person name="Ge X.-Y."/>
            <person name="Peng L."/>
            <person name="Sun C.-H."/>
            <person name="Wang B.-X."/>
        </authorList>
    </citation>
    <scope>NUCLEOTIDE SEQUENCE</scope>
</reference>
<accession>A0A9E8LNV6</accession>
<keyword evidence="4 12" id="KW-0813">Transport</keyword>
<comment type="subunit">
    <text evidence="3">F-type ATPases have 2 components, CF(1) - the catalytic core - and CF(0) - the membrane proton channel.</text>
</comment>
<evidence type="ECO:0000256" key="2">
    <source>
        <dbReference type="ARBA" id="ARBA00008892"/>
    </source>
</evidence>
<proteinExistence type="inferred from homology"/>
<name>A0A9E8LNV6_9NEOP</name>
<evidence type="ECO:0000256" key="3">
    <source>
        <dbReference type="ARBA" id="ARBA00011291"/>
    </source>
</evidence>